<evidence type="ECO:0000256" key="4">
    <source>
        <dbReference type="ARBA" id="ARBA00022679"/>
    </source>
</evidence>
<dbReference type="Pfam" id="PF00795">
    <property type="entry name" value="CN_hydrolase"/>
    <property type="match status" value="1"/>
</dbReference>
<dbReference type="Proteomes" id="UP000004491">
    <property type="component" value="Unassembled WGS sequence"/>
</dbReference>
<evidence type="ECO:0000256" key="1">
    <source>
        <dbReference type="ARBA" id="ARBA00004651"/>
    </source>
</evidence>
<accession>G2DDI8</accession>
<keyword evidence="7" id="KW-0472">Membrane</keyword>
<keyword evidence="10" id="KW-0449">Lipoprotein</keyword>
<keyword evidence="8 10" id="KW-0012">Acyltransferase</keyword>
<dbReference type="GO" id="GO:0005886">
    <property type="term" value="C:plasma membrane"/>
    <property type="evidence" value="ECO:0007669"/>
    <property type="project" value="UniProtKB-SubCell"/>
</dbReference>
<comment type="caution">
    <text evidence="10">The sequence shown here is derived from an EMBL/GenBank/DDBJ whole genome shotgun (WGS) entry which is preliminary data.</text>
</comment>
<proteinExistence type="inferred from homology"/>
<dbReference type="GO" id="GO:0016410">
    <property type="term" value="F:N-acyltransferase activity"/>
    <property type="evidence" value="ECO:0007669"/>
    <property type="project" value="InterPro"/>
</dbReference>
<dbReference type="GO" id="GO:0042158">
    <property type="term" value="P:lipoprotein biosynthetic process"/>
    <property type="evidence" value="ECO:0007669"/>
    <property type="project" value="InterPro"/>
</dbReference>
<keyword evidence="11" id="KW-1185">Reference proteome</keyword>
<dbReference type="EC" id="2.3.1.-" evidence="10"/>
<dbReference type="PANTHER" id="PTHR38686:SF1">
    <property type="entry name" value="APOLIPOPROTEIN N-ACYLTRANSFERASE"/>
    <property type="match status" value="1"/>
</dbReference>
<sequence length="395" mass="43578">MLILITTARRTRLKALAMLGVLWVAAWGVSQIEWSHPEGEPIRVALVQGNIPQAEKWKLGQLAPTLIHYAKETRRHLDADLILWPETAVPAFQFQVEEPFLQGMHRLLQEQGHNLVFGVVQMDPESKAYYNAMVSLGSERAHYHKRHLVPFTEYLPLKDWLGSLVDFLTIPMSDFAHGSSAQPLMQVGEHQVGMSICYEDAFGSEMIEALPQAAYLINASNDAWFGDSLAPHQHLQIARMRALETGRYLLRATNTGISAVIGPKGGIDRGLATAAAACAAQRDPRHAGADPLCQDWQLGHSYSDAVCPDGRLPLQLLAGRLSLWLLGCGLFELLALLLIFDHLAQLEQHLILVAPRGGCRGGGGWRLAVCGQQRQKQEGEADRGWAETVHVVTPP</sequence>
<evidence type="ECO:0000259" key="9">
    <source>
        <dbReference type="PROSITE" id="PS50263"/>
    </source>
</evidence>
<dbReference type="SUPFAM" id="SSF56317">
    <property type="entry name" value="Carbon-nitrogen hydrolase"/>
    <property type="match status" value="1"/>
</dbReference>
<gene>
    <name evidence="10" type="primary">lnt</name>
    <name evidence="10" type="ORF">Rifp1Sym_bn00240</name>
</gene>
<dbReference type="NCBIfam" id="TIGR00546">
    <property type="entry name" value="lnt"/>
    <property type="match status" value="1"/>
</dbReference>
<evidence type="ECO:0000256" key="5">
    <source>
        <dbReference type="ARBA" id="ARBA00022692"/>
    </source>
</evidence>
<organism evidence="10 11">
    <name type="scientific">endosymbiont of Riftia pachyptila</name>
    <name type="common">vent Ph05</name>
    <dbReference type="NCBI Taxonomy" id="1048808"/>
    <lineage>
        <taxon>Bacteria</taxon>
        <taxon>Pseudomonadati</taxon>
        <taxon>Pseudomonadota</taxon>
        <taxon>Gammaproteobacteria</taxon>
        <taxon>sulfur-oxidizing symbionts</taxon>
    </lineage>
</organism>
<evidence type="ECO:0000256" key="8">
    <source>
        <dbReference type="ARBA" id="ARBA00023315"/>
    </source>
</evidence>
<dbReference type="InterPro" id="IPR003010">
    <property type="entry name" value="C-N_Hydrolase"/>
</dbReference>
<evidence type="ECO:0000256" key="7">
    <source>
        <dbReference type="ARBA" id="ARBA00023136"/>
    </source>
</evidence>
<protein>
    <submittedName>
        <fullName evidence="10">Apolipoprotein N-acyltransferase</fullName>
        <ecNumber evidence="10">2.3.1.-</ecNumber>
    </submittedName>
</protein>
<keyword evidence="3" id="KW-1003">Cell membrane</keyword>
<feature type="domain" description="CN hydrolase" evidence="9">
    <location>
        <begin position="47"/>
        <end position="284"/>
    </location>
</feature>
<dbReference type="PATRIC" id="fig|1048808.3.peg.1670"/>
<dbReference type="InterPro" id="IPR036526">
    <property type="entry name" value="C-N_Hydrolase_sf"/>
</dbReference>
<keyword evidence="6" id="KW-1133">Transmembrane helix</keyword>
<evidence type="ECO:0000313" key="11">
    <source>
        <dbReference type="Proteomes" id="UP000004491"/>
    </source>
</evidence>
<evidence type="ECO:0000256" key="3">
    <source>
        <dbReference type="ARBA" id="ARBA00022475"/>
    </source>
</evidence>
<dbReference type="InterPro" id="IPR004563">
    <property type="entry name" value="Apolipo_AcylTrfase"/>
</dbReference>
<evidence type="ECO:0000256" key="6">
    <source>
        <dbReference type="ARBA" id="ARBA00022989"/>
    </source>
</evidence>
<dbReference type="EMBL" id="AFOC01000041">
    <property type="protein sequence ID" value="EGV51332.1"/>
    <property type="molecule type" value="Genomic_DNA"/>
</dbReference>
<dbReference type="AlphaFoldDB" id="G2DDI8"/>
<comment type="similarity">
    <text evidence="2">Belongs to the CN hydrolase family. Apolipoprotein N-acyltransferase subfamily.</text>
</comment>
<evidence type="ECO:0000256" key="2">
    <source>
        <dbReference type="ARBA" id="ARBA00010065"/>
    </source>
</evidence>
<keyword evidence="5" id="KW-0812">Transmembrane</keyword>
<dbReference type="Gene3D" id="3.60.110.10">
    <property type="entry name" value="Carbon-nitrogen hydrolase"/>
    <property type="match status" value="1"/>
</dbReference>
<evidence type="ECO:0000313" key="10">
    <source>
        <dbReference type="EMBL" id="EGV51332.1"/>
    </source>
</evidence>
<dbReference type="PANTHER" id="PTHR38686">
    <property type="entry name" value="APOLIPOPROTEIN N-ACYLTRANSFERASE"/>
    <property type="match status" value="1"/>
</dbReference>
<keyword evidence="4 10" id="KW-0808">Transferase</keyword>
<dbReference type="CDD" id="cd07571">
    <property type="entry name" value="ALP_N-acyl_transferase"/>
    <property type="match status" value="1"/>
</dbReference>
<reference evidence="10" key="1">
    <citation type="journal article" date="2011" name="ISME J.">
        <title>The endosymbionts of the deep-sea tubeworms Riftia pachyptila and Tevnia jerichonana share an identical physiology as revealed by proteogenomic analyses.</title>
        <authorList>
            <person name="Gardebrecht A."/>
            <person name="Markert S."/>
            <person name="Felbeck H."/>
            <person name="Thuermer A."/>
            <person name="Albrecht D."/>
            <person name="Wollherr A."/>
            <person name="Kabisch J."/>
            <person name="Lehmann R."/>
            <person name="Daniel R."/>
            <person name="Liesegang H."/>
            <person name="Hecker M."/>
            <person name="Sievert S.M."/>
            <person name="Schweder T."/>
        </authorList>
    </citation>
    <scope>NUCLEOTIDE SEQUENCE [LARGE SCALE GENOMIC DNA]</scope>
</reference>
<comment type="subcellular location">
    <subcellularLocation>
        <location evidence="1">Cell membrane</location>
        <topology evidence="1">Multi-pass membrane protein</topology>
    </subcellularLocation>
</comment>
<dbReference type="PROSITE" id="PS50263">
    <property type="entry name" value="CN_HYDROLASE"/>
    <property type="match status" value="1"/>
</dbReference>
<name>G2DDI8_9GAMM</name>